<dbReference type="InterPro" id="IPR029787">
    <property type="entry name" value="Nucleotide_cyclase"/>
</dbReference>
<dbReference type="InterPro" id="IPR000160">
    <property type="entry name" value="GGDEF_dom"/>
</dbReference>
<sequence length="343" mass="38097">MKDTFNATDADKALFLRVFAAIGACTSLIMAINSYLDGYLLLSLLLASAVLVFALPFVITKHDAFLAVLMLYSLYALMSYLVVSGGSHGTGPLWLFIVSPVTFFIRGLKQGAVDLILLALVVLLLFIFTPNLGLYQYDNYHFPARVMLCFAILCVLAGFYEYYRNKYSRALMQQLQINEQLARTDAMTGLSNRRYALECLTQPGFGAGAVYMLLDADNFKQFNDGYGHQVGDQVLRFIAATLKDHAGPDDIVARWGGEEFLLVVHNTAARSAKRVATQIMQHLQDNALHTDGHSLHMTLSIGAHQRQFGESIDHCLNIADKRLYLAKSSGKNRVVFDDDVAMD</sequence>
<feature type="transmembrane region" description="Helical" evidence="3">
    <location>
        <begin position="38"/>
        <end position="58"/>
    </location>
</feature>
<evidence type="ECO:0000313" key="5">
    <source>
        <dbReference type="EMBL" id="MEM0513859.1"/>
    </source>
</evidence>
<dbReference type="RefSeq" id="WP_342675414.1">
    <property type="nucleotide sequence ID" value="NZ_JBCGCU010000001.1"/>
</dbReference>
<keyword evidence="3" id="KW-0812">Transmembrane</keyword>
<comment type="catalytic activity">
    <reaction evidence="2">
        <text>2 GTP = 3',3'-c-di-GMP + 2 diphosphate</text>
        <dbReference type="Rhea" id="RHEA:24898"/>
        <dbReference type="ChEBI" id="CHEBI:33019"/>
        <dbReference type="ChEBI" id="CHEBI:37565"/>
        <dbReference type="ChEBI" id="CHEBI:58805"/>
        <dbReference type="EC" id="2.7.7.65"/>
    </reaction>
</comment>
<dbReference type="InterPro" id="IPR050469">
    <property type="entry name" value="Diguanylate_Cyclase"/>
</dbReference>
<feature type="transmembrane region" description="Helical" evidence="3">
    <location>
        <begin position="89"/>
        <end position="108"/>
    </location>
</feature>
<keyword evidence="6" id="KW-1185">Reference proteome</keyword>
<gene>
    <name evidence="5" type="ORF">WCN91_00135</name>
</gene>
<evidence type="ECO:0000256" key="2">
    <source>
        <dbReference type="ARBA" id="ARBA00034247"/>
    </source>
</evidence>
<reference evidence="5 6" key="1">
    <citation type="submission" date="2024-03" db="EMBL/GenBank/DDBJ databases">
        <title>Pseudoalteromonas qingdaonensis sp. nov., isolated from the intestines of marine benthic organisms.</title>
        <authorList>
            <person name="Lin X."/>
            <person name="Fang S."/>
            <person name="Hu X."/>
        </authorList>
    </citation>
    <scope>NUCLEOTIDE SEQUENCE [LARGE SCALE GENOMIC DNA]</scope>
    <source>
        <strain evidence="5 6">YIC-827</strain>
    </source>
</reference>
<dbReference type="GO" id="GO:0052621">
    <property type="term" value="F:diguanylate cyclase activity"/>
    <property type="evidence" value="ECO:0007669"/>
    <property type="project" value="UniProtKB-EC"/>
</dbReference>
<name>A0ABU9MU84_9GAMM</name>
<keyword evidence="3" id="KW-0472">Membrane</keyword>
<protein>
    <recommendedName>
        <fullName evidence="1">diguanylate cyclase</fullName>
        <ecNumber evidence="1">2.7.7.65</ecNumber>
    </recommendedName>
</protein>
<dbReference type="PANTHER" id="PTHR45138">
    <property type="entry name" value="REGULATORY COMPONENTS OF SENSORY TRANSDUCTION SYSTEM"/>
    <property type="match status" value="1"/>
</dbReference>
<feature type="transmembrane region" description="Helical" evidence="3">
    <location>
        <begin position="65"/>
        <end position="83"/>
    </location>
</feature>
<dbReference type="EMBL" id="JBCGCU010000001">
    <property type="protein sequence ID" value="MEM0513859.1"/>
    <property type="molecule type" value="Genomic_DNA"/>
</dbReference>
<accession>A0ABU9MU84</accession>
<keyword evidence="5" id="KW-0808">Transferase</keyword>
<dbReference type="SUPFAM" id="SSF55073">
    <property type="entry name" value="Nucleotide cyclase"/>
    <property type="match status" value="1"/>
</dbReference>
<dbReference type="Proteomes" id="UP001447008">
    <property type="component" value="Unassembled WGS sequence"/>
</dbReference>
<dbReference type="InterPro" id="IPR043128">
    <property type="entry name" value="Rev_trsase/Diguanyl_cyclase"/>
</dbReference>
<dbReference type="PROSITE" id="PS50887">
    <property type="entry name" value="GGDEF"/>
    <property type="match status" value="1"/>
</dbReference>
<proteinExistence type="predicted"/>
<comment type="caution">
    <text evidence="5">The sequence shown here is derived from an EMBL/GenBank/DDBJ whole genome shotgun (WGS) entry which is preliminary data.</text>
</comment>
<evidence type="ECO:0000313" key="6">
    <source>
        <dbReference type="Proteomes" id="UP001447008"/>
    </source>
</evidence>
<feature type="transmembrane region" description="Helical" evidence="3">
    <location>
        <begin position="115"/>
        <end position="136"/>
    </location>
</feature>
<dbReference type="NCBIfam" id="TIGR00254">
    <property type="entry name" value="GGDEF"/>
    <property type="match status" value="1"/>
</dbReference>
<dbReference type="CDD" id="cd01949">
    <property type="entry name" value="GGDEF"/>
    <property type="match status" value="1"/>
</dbReference>
<feature type="transmembrane region" description="Helical" evidence="3">
    <location>
        <begin position="142"/>
        <end position="163"/>
    </location>
</feature>
<feature type="transmembrane region" description="Helical" evidence="3">
    <location>
        <begin position="12"/>
        <end position="32"/>
    </location>
</feature>
<keyword evidence="5" id="KW-0548">Nucleotidyltransferase</keyword>
<dbReference type="Gene3D" id="3.30.70.270">
    <property type="match status" value="1"/>
</dbReference>
<organism evidence="5 6">
    <name type="scientific">Pseudoalteromonas qingdaonensis</name>
    <dbReference type="NCBI Taxonomy" id="3131913"/>
    <lineage>
        <taxon>Bacteria</taxon>
        <taxon>Pseudomonadati</taxon>
        <taxon>Pseudomonadota</taxon>
        <taxon>Gammaproteobacteria</taxon>
        <taxon>Alteromonadales</taxon>
        <taxon>Pseudoalteromonadaceae</taxon>
        <taxon>Pseudoalteromonas</taxon>
    </lineage>
</organism>
<evidence type="ECO:0000256" key="1">
    <source>
        <dbReference type="ARBA" id="ARBA00012528"/>
    </source>
</evidence>
<evidence type="ECO:0000256" key="3">
    <source>
        <dbReference type="SAM" id="Phobius"/>
    </source>
</evidence>
<evidence type="ECO:0000259" key="4">
    <source>
        <dbReference type="PROSITE" id="PS50887"/>
    </source>
</evidence>
<keyword evidence="3" id="KW-1133">Transmembrane helix</keyword>
<dbReference type="EC" id="2.7.7.65" evidence="1"/>
<dbReference type="Pfam" id="PF00990">
    <property type="entry name" value="GGDEF"/>
    <property type="match status" value="1"/>
</dbReference>
<dbReference type="SMART" id="SM00267">
    <property type="entry name" value="GGDEF"/>
    <property type="match status" value="1"/>
</dbReference>
<feature type="domain" description="GGDEF" evidence="4">
    <location>
        <begin position="207"/>
        <end position="339"/>
    </location>
</feature>
<dbReference type="PANTHER" id="PTHR45138:SF9">
    <property type="entry name" value="DIGUANYLATE CYCLASE DGCM-RELATED"/>
    <property type="match status" value="1"/>
</dbReference>